<keyword evidence="2" id="KW-1185">Reference proteome</keyword>
<evidence type="ECO:0000313" key="1">
    <source>
        <dbReference type="EMBL" id="KAF2868177.1"/>
    </source>
</evidence>
<name>A0A7C8I1B6_9PLEO</name>
<dbReference type="AlphaFoldDB" id="A0A7C8I1B6"/>
<reference evidence="1 2" key="1">
    <citation type="submission" date="2020-01" db="EMBL/GenBank/DDBJ databases">
        <authorList>
            <consortium name="DOE Joint Genome Institute"/>
            <person name="Haridas S."/>
            <person name="Albert R."/>
            <person name="Binder M."/>
            <person name="Bloem J."/>
            <person name="Labutti K."/>
            <person name="Salamov A."/>
            <person name="Andreopoulos B."/>
            <person name="Baker S.E."/>
            <person name="Barry K."/>
            <person name="Bills G."/>
            <person name="Bluhm B.H."/>
            <person name="Cannon C."/>
            <person name="Castanera R."/>
            <person name="Culley D.E."/>
            <person name="Daum C."/>
            <person name="Ezra D."/>
            <person name="Gonzalez J.B."/>
            <person name="Henrissat B."/>
            <person name="Kuo A."/>
            <person name="Liang C."/>
            <person name="Lipzen A."/>
            <person name="Lutzoni F."/>
            <person name="Magnuson J."/>
            <person name="Mondo S."/>
            <person name="Nolan M."/>
            <person name="Ohm R."/>
            <person name="Pangilinan J."/>
            <person name="Park H.-J.H."/>
            <person name="Ramirez L."/>
            <person name="Alfaro M."/>
            <person name="Sun H."/>
            <person name="Tritt A."/>
            <person name="Yoshinaga Y."/>
            <person name="Zwiers L.-H.L."/>
            <person name="Turgeon B.G."/>
            <person name="Goodwin S.B."/>
            <person name="Spatafora J.W."/>
            <person name="Crous P.W."/>
            <person name="Grigoriev I.V."/>
        </authorList>
    </citation>
    <scope>NUCLEOTIDE SEQUENCE [LARGE SCALE GENOMIC DNA]</scope>
    <source>
        <strain evidence="1 2">CBS 611.86</strain>
    </source>
</reference>
<accession>A0A7C8I1B6</accession>
<proteinExistence type="predicted"/>
<gene>
    <name evidence="1" type="ORF">BDV95DRAFT_159016</name>
</gene>
<organism evidence="1 2">
    <name type="scientific">Massariosphaeria phaeospora</name>
    <dbReference type="NCBI Taxonomy" id="100035"/>
    <lineage>
        <taxon>Eukaryota</taxon>
        <taxon>Fungi</taxon>
        <taxon>Dikarya</taxon>
        <taxon>Ascomycota</taxon>
        <taxon>Pezizomycotina</taxon>
        <taxon>Dothideomycetes</taxon>
        <taxon>Pleosporomycetidae</taxon>
        <taxon>Pleosporales</taxon>
        <taxon>Pleosporales incertae sedis</taxon>
        <taxon>Massariosphaeria</taxon>
    </lineage>
</organism>
<dbReference type="EMBL" id="JAADJZ010000020">
    <property type="protein sequence ID" value="KAF2868177.1"/>
    <property type="molecule type" value="Genomic_DNA"/>
</dbReference>
<sequence>MAPGLELRARIRIGSVKSDVLVTDEVLPWSNICGDGVSGDSASLHEGSCAPGVRGTFAAFFIYLKLDGPRRCCQFEHRVGVWKSDSVPGM</sequence>
<protein>
    <submittedName>
        <fullName evidence="1">Uncharacterized protein</fullName>
    </submittedName>
</protein>
<evidence type="ECO:0000313" key="2">
    <source>
        <dbReference type="Proteomes" id="UP000481861"/>
    </source>
</evidence>
<dbReference type="Proteomes" id="UP000481861">
    <property type="component" value="Unassembled WGS sequence"/>
</dbReference>
<comment type="caution">
    <text evidence="1">The sequence shown here is derived from an EMBL/GenBank/DDBJ whole genome shotgun (WGS) entry which is preliminary data.</text>
</comment>